<dbReference type="SUPFAM" id="SSF103481">
    <property type="entry name" value="Multidrug resistance efflux transporter EmrE"/>
    <property type="match status" value="1"/>
</dbReference>
<dbReference type="AlphaFoldDB" id="A0A841PTQ1"/>
<dbReference type="GO" id="GO:0005886">
    <property type="term" value="C:plasma membrane"/>
    <property type="evidence" value="ECO:0007669"/>
    <property type="project" value="UniProtKB-SubCell"/>
</dbReference>
<keyword evidence="2" id="KW-0813">Transport</keyword>
<evidence type="ECO:0000256" key="3">
    <source>
        <dbReference type="ARBA" id="ARBA00022475"/>
    </source>
</evidence>
<feature type="transmembrane region" description="Helical" evidence="8">
    <location>
        <begin position="84"/>
        <end position="101"/>
    </location>
</feature>
<dbReference type="Proteomes" id="UP000568839">
    <property type="component" value="Unassembled WGS sequence"/>
</dbReference>
<gene>
    <name evidence="9" type="ORF">HNR44_003148</name>
</gene>
<dbReference type="PANTHER" id="PTHR30561:SF1">
    <property type="entry name" value="MULTIDRUG TRANSPORTER EMRE"/>
    <property type="match status" value="1"/>
</dbReference>
<sequence length="102" mass="11205">MIYLVLFFAIIIASVGDAALKMSNGFQRLWPTATGILVYFFTFYLLSVVMMELPIGITYATWSGLGVILTAFVGVFFFKEKLNGKVLISMGVIVIGVVLLNV</sequence>
<keyword evidence="4 7" id="KW-0812">Transmembrane</keyword>
<dbReference type="GO" id="GO:0022857">
    <property type="term" value="F:transmembrane transporter activity"/>
    <property type="evidence" value="ECO:0007669"/>
    <property type="project" value="InterPro"/>
</dbReference>
<evidence type="ECO:0000256" key="7">
    <source>
        <dbReference type="RuleBase" id="RU003942"/>
    </source>
</evidence>
<dbReference type="InterPro" id="IPR045324">
    <property type="entry name" value="Small_multidrug_res"/>
</dbReference>
<keyword evidence="5 8" id="KW-1133">Transmembrane helix</keyword>
<evidence type="ECO:0000256" key="5">
    <source>
        <dbReference type="ARBA" id="ARBA00022989"/>
    </source>
</evidence>
<keyword evidence="6 8" id="KW-0472">Membrane</keyword>
<dbReference type="Gene3D" id="1.10.3730.20">
    <property type="match status" value="1"/>
</dbReference>
<dbReference type="InterPro" id="IPR037185">
    <property type="entry name" value="EmrE-like"/>
</dbReference>
<keyword evidence="10" id="KW-1185">Reference proteome</keyword>
<evidence type="ECO:0000256" key="2">
    <source>
        <dbReference type="ARBA" id="ARBA00022448"/>
    </source>
</evidence>
<dbReference type="RefSeq" id="WP_184405229.1">
    <property type="nucleotide sequence ID" value="NZ_JACHHJ010000005.1"/>
</dbReference>
<keyword evidence="3" id="KW-1003">Cell membrane</keyword>
<accession>A0A841PTQ1</accession>
<name>A0A841PTQ1_9BACL</name>
<evidence type="ECO:0000313" key="10">
    <source>
        <dbReference type="Proteomes" id="UP000568839"/>
    </source>
</evidence>
<reference evidence="9 10" key="1">
    <citation type="submission" date="2020-08" db="EMBL/GenBank/DDBJ databases">
        <title>Genomic Encyclopedia of Type Strains, Phase IV (KMG-IV): sequencing the most valuable type-strain genomes for metagenomic binning, comparative biology and taxonomic classification.</title>
        <authorList>
            <person name="Goeker M."/>
        </authorList>
    </citation>
    <scope>NUCLEOTIDE SEQUENCE [LARGE SCALE GENOMIC DNA]</scope>
    <source>
        <strain evidence="9 10">DSM 21769</strain>
    </source>
</reference>
<dbReference type="EMBL" id="JACHHJ010000005">
    <property type="protein sequence ID" value="MBB6451154.1"/>
    <property type="molecule type" value="Genomic_DNA"/>
</dbReference>
<organism evidence="9 10">
    <name type="scientific">Geomicrobium halophilum</name>
    <dbReference type="NCBI Taxonomy" id="549000"/>
    <lineage>
        <taxon>Bacteria</taxon>
        <taxon>Bacillati</taxon>
        <taxon>Bacillota</taxon>
        <taxon>Bacilli</taxon>
        <taxon>Bacillales</taxon>
        <taxon>Geomicrobium</taxon>
    </lineage>
</organism>
<proteinExistence type="inferred from homology"/>
<protein>
    <submittedName>
        <fullName evidence="9">Multidrug transporter EmrE-like cation transporter</fullName>
    </submittedName>
</protein>
<evidence type="ECO:0000256" key="6">
    <source>
        <dbReference type="ARBA" id="ARBA00023136"/>
    </source>
</evidence>
<comment type="similarity">
    <text evidence="7">Belongs to the drug/metabolite transporter (DMT) superfamily. Small multidrug resistance (SMR) (TC 2.A.7.1) family.</text>
</comment>
<feature type="transmembrane region" description="Helical" evidence="8">
    <location>
        <begin position="28"/>
        <end position="47"/>
    </location>
</feature>
<comment type="subcellular location">
    <subcellularLocation>
        <location evidence="1 7">Cell membrane</location>
        <topology evidence="1 7">Multi-pass membrane protein</topology>
    </subcellularLocation>
</comment>
<dbReference type="Pfam" id="PF00893">
    <property type="entry name" value="Multi_Drug_Res"/>
    <property type="match status" value="1"/>
</dbReference>
<evidence type="ECO:0000313" key="9">
    <source>
        <dbReference type="EMBL" id="MBB6451154.1"/>
    </source>
</evidence>
<dbReference type="PANTHER" id="PTHR30561">
    <property type="entry name" value="SMR FAMILY PROTON-DEPENDENT DRUG EFFLUX TRANSPORTER SUGE"/>
    <property type="match status" value="1"/>
</dbReference>
<feature type="transmembrane region" description="Helical" evidence="8">
    <location>
        <begin position="59"/>
        <end position="78"/>
    </location>
</feature>
<dbReference type="InterPro" id="IPR000390">
    <property type="entry name" value="Small_drug/metabolite_transptr"/>
</dbReference>
<comment type="caution">
    <text evidence="9">The sequence shown here is derived from an EMBL/GenBank/DDBJ whole genome shotgun (WGS) entry which is preliminary data.</text>
</comment>
<evidence type="ECO:0000256" key="4">
    <source>
        <dbReference type="ARBA" id="ARBA00022692"/>
    </source>
</evidence>
<evidence type="ECO:0000256" key="8">
    <source>
        <dbReference type="SAM" id="Phobius"/>
    </source>
</evidence>
<evidence type="ECO:0000256" key="1">
    <source>
        <dbReference type="ARBA" id="ARBA00004651"/>
    </source>
</evidence>